<dbReference type="InterPro" id="IPR000859">
    <property type="entry name" value="CUB_dom"/>
</dbReference>
<evidence type="ECO:0000256" key="6">
    <source>
        <dbReference type="ARBA" id="ARBA00022968"/>
    </source>
</evidence>
<dbReference type="CDD" id="cd00190">
    <property type="entry name" value="Tryp_SPc"/>
    <property type="match status" value="2"/>
</dbReference>
<feature type="domain" description="SEA" evidence="15">
    <location>
        <begin position="73"/>
        <end position="201"/>
    </location>
</feature>
<gene>
    <name evidence="17" type="ORF">QYF61_021058</name>
</gene>
<dbReference type="InterPro" id="IPR036055">
    <property type="entry name" value="LDL_receptor-like_sf"/>
</dbReference>
<feature type="disulfide bond" evidence="11">
    <location>
        <begin position="1249"/>
        <end position="1267"/>
    </location>
</feature>
<evidence type="ECO:0000259" key="14">
    <source>
        <dbReference type="PROSITE" id="PS01180"/>
    </source>
</evidence>
<dbReference type="FunFam" id="4.10.400.10:FF:000065">
    <property type="entry name" value="Transmembrane protease serine 7"/>
    <property type="match status" value="1"/>
</dbReference>
<dbReference type="EMBL" id="JAUNZN010000001">
    <property type="protein sequence ID" value="KAK4832211.1"/>
    <property type="molecule type" value="Genomic_DNA"/>
</dbReference>
<dbReference type="PROSITE" id="PS00134">
    <property type="entry name" value="TRYPSIN_HIS"/>
    <property type="match status" value="2"/>
</dbReference>
<evidence type="ECO:0000256" key="4">
    <source>
        <dbReference type="ARBA" id="ARBA00022801"/>
    </source>
</evidence>
<feature type="disulfide bond" evidence="11">
    <location>
        <begin position="395"/>
        <end position="407"/>
    </location>
</feature>
<keyword evidence="9 11" id="KW-1015">Disulfide bond</keyword>
<dbReference type="SUPFAM" id="SSF57424">
    <property type="entry name" value="LDL receptor-like module"/>
    <property type="match status" value="3"/>
</dbReference>
<feature type="domain" description="SEA" evidence="15">
    <location>
        <begin position="875"/>
        <end position="999"/>
    </location>
</feature>
<dbReference type="InterPro" id="IPR009003">
    <property type="entry name" value="Peptidase_S1_PA"/>
</dbReference>
<dbReference type="SMART" id="SM00042">
    <property type="entry name" value="CUB"/>
    <property type="match status" value="2"/>
</dbReference>
<comment type="subcellular location">
    <subcellularLocation>
        <location evidence="1">Membrane</location>
        <topology evidence="1">Single-pass type II membrane protein</topology>
    </subcellularLocation>
</comment>
<feature type="disulfide bond" evidence="11">
    <location>
        <begin position="1261"/>
        <end position="1276"/>
    </location>
</feature>
<reference evidence="17 18" key="1">
    <citation type="journal article" date="2023" name="J. Hered.">
        <title>Chromosome-level genome of the wood stork (Mycteria americana) provides insight into avian chromosome evolution.</title>
        <authorList>
            <person name="Flamio R. Jr."/>
            <person name="Ramstad K.M."/>
        </authorList>
    </citation>
    <scope>NUCLEOTIDE SEQUENCE [LARGE SCALE GENOMIC DNA]</scope>
    <source>
        <strain evidence="17">JAX WOST 10</strain>
    </source>
</reference>
<dbReference type="PROSITE" id="PS50024">
    <property type="entry name" value="SEA"/>
    <property type="match status" value="2"/>
</dbReference>
<evidence type="ECO:0000256" key="12">
    <source>
        <dbReference type="RuleBase" id="RU363034"/>
    </source>
</evidence>
<feature type="disulfide bond" evidence="11">
    <location>
        <begin position="1301"/>
        <end position="1316"/>
    </location>
</feature>
<evidence type="ECO:0000256" key="13">
    <source>
        <dbReference type="SAM" id="Phobius"/>
    </source>
</evidence>
<evidence type="ECO:0000256" key="9">
    <source>
        <dbReference type="ARBA" id="ARBA00023157"/>
    </source>
</evidence>
<dbReference type="SMART" id="SM00020">
    <property type="entry name" value="Tryp_SPc"/>
    <property type="match status" value="2"/>
</dbReference>
<dbReference type="Pfam" id="PF00089">
    <property type="entry name" value="Trypsin"/>
    <property type="match status" value="2"/>
</dbReference>
<keyword evidence="6" id="KW-0735">Signal-anchor</keyword>
<dbReference type="SUPFAM" id="SSF82671">
    <property type="entry name" value="SEA domain"/>
    <property type="match status" value="2"/>
</dbReference>
<evidence type="ECO:0000256" key="3">
    <source>
        <dbReference type="ARBA" id="ARBA00022692"/>
    </source>
</evidence>
<feature type="disulfide bond" evidence="11">
    <location>
        <begin position="470"/>
        <end position="482"/>
    </location>
</feature>
<dbReference type="GO" id="GO:0004252">
    <property type="term" value="F:serine-type endopeptidase activity"/>
    <property type="evidence" value="ECO:0007669"/>
    <property type="project" value="InterPro"/>
</dbReference>
<feature type="disulfide bond" evidence="11">
    <location>
        <begin position="1281"/>
        <end position="1293"/>
    </location>
</feature>
<keyword evidence="18" id="KW-1185">Reference proteome</keyword>
<dbReference type="InterPro" id="IPR001254">
    <property type="entry name" value="Trypsin_dom"/>
</dbReference>
<dbReference type="PRINTS" id="PR00261">
    <property type="entry name" value="LDLRECEPTOR"/>
</dbReference>
<dbReference type="InterPro" id="IPR000082">
    <property type="entry name" value="SEA_dom"/>
</dbReference>
<dbReference type="Pfam" id="PF01390">
    <property type="entry name" value="SEA"/>
    <property type="match status" value="2"/>
</dbReference>
<feature type="domain" description="Peptidase S1" evidence="16">
    <location>
        <begin position="519"/>
        <end position="753"/>
    </location>
</feature>
<dbReference type="GO" id="GO:0016020">
    <property type="term" value="C:membrane"/>
    <property type="evidence" value="ECO:0007669"/>
    <property type="project" value="UniProtKB-SubCell"/>
</dbReference>
<dbReference type="InterPro" id="IPR035914">
    <property type="entry name" value="Sperma_CUB_dom_sf"/>
</dbReference>
<keyword evidence="4 12" id="KW-0378">Hydrolase</keyword>
<dbReference type="Gene3D" id="2.40.10.10">
    <property type="entry name" value="Trypsin-like serine proteases"/>
    <property type="match status" value="4"/>
</dbReference>
<keyword evidence="10" id="KW-0325">Glycoprotein</keyword>
<dbReference type="InterPro" id="IPR002172">
    <property type="entry name" value="LDrepeatLR_classA_rpt"/>
</dbReference>
<dbReference type="PROSITE" id="PS50240">
    <property type="entry name" value="TRYPSIN_DOM"/>
    <property type="match status" value="2"/>
</dbReference>
<dbReference type="InterPro" id="IPR043504">
    <property type="entry name" value="Peptidase_S1_PA_chymotrypsin"/>
</dbReference>
<name>A0AAN7NWN1_MYCAM</name>
<feature type="domain" description="Peptidase S1" evidence="16">
    <location>
        <begin position="1328"/>
        <end position="1566"/>
    </location>
</feature>
<evidence type="ECO:0000256" key="7">
    <source>
        <dbReference type="ARBA" id="ARBA00022989"/>
    </source>
</evidence>
<dbReference type="CDD" id="cd00041">
    <property type="entry name" value="CUB"/>
    <property type="match status" value="3"/>
</dbReference>
<feature type="transmembrane region" description="Helical" evidence="13">
    <location>
        <begin position="44"/>
        <end position="66"/>
    </location>
</feature>
<evidence type="ECO:0000313" key="17">
    <source>
        <dbReference type="EMBL" id="KAK4832211.1"/>
    </source>
</evidence>
<evidence type="ECO:0008006" key="19">
    <source>
        <dbReference type="Google" id="ProtNLM"/>
    </source>
</evidence>
<dbReference type="PANTHER" id="PTHR24252">
    <property type="entry name" value="ACROSIN-RELATED"/>
    <property type="match status" value="1"/>
</dbReference>
<evidence type="ECO:0000256" key="5">
    <source>
        <dbReference type="ARBA" id="ARBA00022825"/>
    </source>
</evidence>
<dbReference type="Pfam" id="PF00057">
    <property type="entry name" value="Ldl_recept_a"/>
    <property type="match status" value="3"/>
</dbReference>
<dbReference type="PROSITE" id="PS00135">
    <property type="entry name" value="TRYPSIN_SER"/>
    <property type="match status" value="2"/>
</dbReference>
<feature type="disulfide bond" evidence="11">
    <location>
        <begin position="414"/>
        <end position="429"/>
    </location>
</feature>
<feature type="domain" description="CUB" evidence="14">
    <location>
        <begin position="1127"/>
        <end position="1236"/>
    </location>
</feature>
<evidence type="ECO:0000259" key="16">
    <source>
        <dbReference type="PROSITE" id="PS50240"/>
    </source>
</evidence>
<dbReference type="FunFam" id="4.10.400.10:FF:000109">
    <property type="entry name" value="Transmembrane serine protease 7"/>
    <property type="match status" value="1"/>
</dbReference>
<dbReference type="GO" id="GO:0006508">
    <property type="term" value="P:proteolysis"/>
    <property type="evidence" value="ECO:0007669"/>
    <property type="project" value="UniProtKB-KW"/>
</dbReference>
<accession>A0AAN7NWN1</accession>
<evidence type="ECO:0000256" key="11">
    <source>
        <dbReference type="PROSITE-ProRule" id="PRU00124"/>
    </source>
</evidence>
<dbReference type="Gene3D" id="2.60.120.290">
    <property type="entry name" value="Spermadhesin, CUB domain"/>
    <property type="match status" value="3"/>
</dbReference>
<protein>
    <recommendedName>
        <fullName evidence="19">Transmembrane protease serine 7</fullName>
    </recommendedName>
</protein>
<dbReference type="SUPFAM" id="SSF50494">
    <property type="entry name" value="Trypsin-like serine proteases"/>
    <property type="match status" value="2"/>
</dbReference>
<feature type="domain" description="CUB" evidence="14">
    <location>
        <begin position="197"/>
        <end position="314"/>
    </location>
</feature>
<keyword evidence="2 12" id="KW-0645">Protease</keyword>
<dbReference type="CDD" id="cd00112">
    <property type="entry name" value="LDLa"/>
    <property type="match status" value="4"/>
</dbReference>
<evidence type="ECO:0000256" key="8">
    <source>
        <dbReference type="ARBA" id="ARBA00023136"/>
    </source>
</evidence>
<feature type="disulfide bond" evidence="11">
    <location>
        <begin position="490"/>
        <end position="505"/>
    </location>
</feature>
<keyword evidence="7 13" id="KW-1133">Transmembrane helix</keyword>
<feature type="disulfide bond" evidence="11">
    <location>
        <begin position="449"/>
        <end position="464"/>
    </location>
</feature>
<dbReference type="Gene3D" id="4.10.400.10">
    <property type="entry name" value="Low-density Lipoprotein Receptor"/>
    <property type="match status" value="3"/>
</dbReference>
<dbReference type="SMART" id="SM00192">
    <property type="entry name" value="LDLa"/>
    <property type="match status" value="5"/>
</dbReference>
<evidence type="ECO:0000256" key="2">
    <source>
        <dbReference type="ARBA" id="ARBA00022670"/>
    </source>
</evidence>
<dbReference type="PROSITE" id="PS01180">
    <property type="entry name" value="CUB"/>
    <property type="match status" value="2"/>
</dbReference>
<evidence type="ECO:0000259" key="15">
    <source>
        <dbReference type="PROSITE" id="PS50024"/>
    </source>
</evidence>
<proteinExistence type="predicted"/>
<evidence type="ECO:0000313" key="18">
    <source>
        <dbReference type="Proteomes" id="UP001333110"/>
    </source>
</evidence>
<feature type="non-terminal residue" evidence="17">
    <location>
        <position position="1"/>
    </location>
</feature>
<dbReference type="PROSITE" id="PS50068">
    <property type="entry name" value="LDLRA_2"/>
    <property type="match status" value="5"/>
</dbReference>
<dbReference type="FunFam" id="2.40.10.10:FF:000003">
    <property type="entry name" value="Transmembrane serine protease 3"/>
    <property type="match status" value="2"/>
</dbReference>
<dbReference type="Gene3D" id="3.30.70.960">
    <property type="entry name" value="SEA domain"/>
    <property type="match status" value="2"/>
</dbReference>
<feature type="disulfide bond" evidence="11">
    <location>
        <begin position="402"/>
        <end position="420"/>
    </location>
</feature>
<keyword evidence="8 13" id="KW-0472">Membrane</keyword>
<keyword evidence="3 13" id="KW-0812">Transmembrane</keyword>
<dbReference type="InterPro" id="IPR033116">
    <property type="entry name" value="TRYPSIN_SER"/>
</dbReference>
<organism evidence="17 18">
    <name type="scientific">Mycteria americana</name>
    <name type="common">Wood stork</name>
    <dbReference type="NCBI Taxonomy" id="33587"/>
    <lineage>
        <taxon>Eukaryota</taxon>
        <taxon>Metazoa</taxon>
        <taxon>Chordata</taxon>
        <taxon>Craniata</taxon>
        <taxon>Vertebrata</taxon>
        <taxon>Euteleostomi</taxon>
        <taxon>Archelosauria</taxon>
        <taxon>Archosauria</taxon>
        <taxon>Dinosauria</taxon>
        <taxon>Saurischia</taxon>
        <taxon>Theropoda</taxon>
        <taxon>Coelurosauria</taxon>
        <taxon>Aves</taxon>
        <taxon>Neognathae</taxon>
        <taxon>Neoaves</taxon>
        <taxon>Aequornithes</taxon>
        <taxon>Ciconiiformes</taxon>
        <taxon>Ciconiidae</taxon>
        <taxon>Mycteria</taxon>
    </lineage>
</organism>
<dbReference type="Pfam" id="PF00431">
    <property type="entry name" value="CUB"/>
    <property type="match status" value="1"/>
</dbReference>
<comment type="caution">
    <text evidence="17">The sequence shown here is derived from an EMBL/GenBank/DDBJ whole genome shotgun (WGS) entry which is preliminary data.</text>
</comment>
<feature type="disulfide bond" evidence="11">
    <location>
        <begin position="1242"/>
        <end position="1254"/>
    </location>
</feature>
<dbReference type="Proteomes" id="UP001333110">
    <property type="component" value="Unassembled WGS sequence"/>
</dbReference>
<evidence type="ECO:0000256" key="1">
    <source>
        <dbReference type="ARBA" id="ARBA00004606"/>
    </source>
</evidence>
<keyword evidence="5 12" id="KW-0720">Serine protease</keyword>
<sequence length="1566" mass="175527">VANISIQMVAAEDKLVKRILARKKHGKLKLKKKDKLLWNLQNKIILFTLILFILGVVTWTLLWLFIVQAENKDALYFVGLFRVANIEFLPEYRQKESKEFLSVAQNVQHVMNLVYTTSSFSKFYKQSTVSEVSNNNNGGLLIHFWIVFVVPQAKGQVLCEDCVAAILKDSIQTSIINRTSVGSLQGLAVDMDSIVLSGTNCMYDLYADRLHEHFPLDIHATSGGTICYFKLIASVGHLIRLSIVSLQIEADNCITDSLTIYDSLMPIKHKILYRACEPVASLVSLVSTNNLMLVMFKAAQIKEQKEFHGYFETPQKSLGIALKFHNYTISEKNIKGCERGWWKINEHMYCGYYVDHQTVFHIASSAVNVELQCSSKVSEKPLLVEYGSYNISQPCPPGHFKCSTGLCIQQMQRCDGINNCFDESDELFCVVPEWNCNSSFAIQDNLLACNGVSDCENGKDEHNCTHSIPCNNHTFKCRNNICIRKQNAKCDGTVDCIDGSDESSCSCGSSKSSNPISRIVGGTNTEEGEWPWQVSLHFVGAAYCGASVISKEWLVSAAHCFQGSKLADPRAWRAHLGMQTQGRAKFVSKVRRIIIHEYYNSRNYDYDIALLQLSKPWPDTMSHVIQPICVPPFSHKVRSGDKCWITGWGQKQEMDNEGSAILQKAEVEIIDQTLCHSTYGIITARMFCAGLMSGKRDGCKGDSGGPLSCQSNGDGKWFLTGIVSWGYGCGRPNFPGVYTKVSNFAPWIHKYAPSVLSAGSSLKQYGKGLSEGICQGIMIRAFPSSRVSVYSIPAPYDSEQTAGQVRDTSKLYSRNRVNDLSAHSGKSAYSLLPIIPRRLVSEVLFLQMDEVVFLEKRASRNITYSFFNSHTPAFSFIYIGGSVEIPNLTYTNDLNDPKSQKFLLHAEAIQNYFAESYESSSLGKYYLKSVVAAFSEGESGLRAYYWNTFWAPQDMVASLKKLTPVEQKEISSKQAAHMFSSSGEEYFDLVTMELFDSTEYDVMLKSVSFDLYAKPGNSRTLTLMNPKKSFYQWRLRVPSNYVVRLVVITLHGVTPESCASHHLSAYDFLLPLQNKIITRWCRPGAWTPPVVRLTSSSNVMLLTFSLDRKEESNILKAHFQAIPKIMCGGHYISWNGTLSSPYYPSYYPPNIDCSWIIRAPLPGYKLSLKILIIQIQEKSPGSSECDKDWLEIDGVRYCKALSENNRNREYGYSVAINFHSDELVTHKGFYIEYKAFSYTDRCNPEQLNCGDGKCKHQYKICKDDDSCGEDSDENNCSYKSCSLYAYRCLNGKCLLKTNPECDGKRDCADGSDEMNCACGRHQLKTNRIVGGEDARSGKWPWQASLQMGAHGHVCGASVISNRWLISAAHCFLDSDSVRYSVPVGWIAYMGLQTINEKNNHVAMRSIKRILVHPQYDQSISDYDIALLEMETPVSFSELVQPICLPSTSRVFVYGTVCYVTGWGAIKENSHLAKTLQEARVRIINQSVCNKLYDDLITPRMLCAGNLNGGVDACQGDSGGPLACTGKGNRWYLAGIVSWGEGCARRNRPGVYAKVTALYDWIRQNTN</sequence>
<dbReference type="InterPro" id="IPR036364">
    <property type="entry name" value="SEA_dom_sf"/>
</dbReference>
<dbReference type="PANTHER" id="PTHR24252:SF17">
    <property type="entry name" value="SUPPRESSOR OF TUMORIGENICITY 14 PROTEIN HOMOLOG-RELATED"/>
    <property type="match status" value="1"/>
</dbReference>
<evidence type="ECO:0000256" key="10">
    <source>
        <dbReference type="ARBA" id="ARBA00023180"/>
    </source>
</evidence>
<comment type="caution">
    <text evidence="11">Lacks conserved residue(s) required for the propagation of feature annotation.</text>
</comment>
<dbReference type="SUPFAM" id="SSF49854">
    <property type="entry name" value="Spermadhesin, CUB domain"/>
    <property type="match status" value="3"/>
</dbReference>
<dbReference type="InterPro" id="IPR018114">
    <property type="entry name" value="TRYPSIN_HIS"/>
</dbReference>